<feature type="transmembrane region" description="Helical" evidence="1">
    <location>
        <begin position="79"/>
        <end position="97"/>
    </location>
</feature>
<evidence type="ECO:0000313" key="3">
    <source>
        <dbReference type="Proteomes" id="UP000281549"/>
    </source>
</evidence>
<accession>A0A4P9YFP5</accession>
<protein>
    <submittedName>
        <fullName evidence="2">Uncharacterized protein</fullName>
    </submittedName>
</protein>
<evidence type="ECO:0000256" key="1">
    <source>
        <dbReference type="SAM" id="Phobius"/>
    </source>
</evidence>
<keyword evidence="1" id="KW-0812">Transmembrane</keyword>
<organism evidence="2 3">
    <name type="scientific">Rozella allomycis (strain CSF55)</name>
    <dbReference type="NCBI Taxonomy" id="988480"/>
    <lineage>
        <taxon>Eukaryota</taxon>
        <taxon>Fungi</taxon>
        <taxon>Fungi incertae sedis</taxon>
        <taxon>Cryptomycota</taxon>
        <taxon>Cryptomycota incertae sedis</taxon>
        <taxon>Rozella</taxon>
    </lineage>
</organism>
<dbReference type="EMBL" id="ML005675">
    <property type="protein sequence ID" value="RKP17792.1"/>
    <property type="molecule type" value="Genomic_DNA"/>
</dbReference>
<evidence type="ECO:0000313" key="2">
    <source>
        <dbReference type="EMBL" id="RKP17792.1"/>
    </source>
</evidence>
<proteinExistence type="predicted"/>
<feature type="transmembrane region" description="Helical" evidence="1">
    <location>
        <begin position="21"/>
        <end position="36"/>
    </location>
</feature>
<gene>
    <name evidence="2" type="ORF">ROZALSC1DRAFT_30438</name>
</gene>
<reference evidence="3" key="1">
    <citation type="journal article" date="2018" name="Nat. Microbiol.">
        <title>Leveraging single-cell genomics to expand the fungal tree of life.</title>
        <authorList>
            <person name="Ahrendt S.R."/>
            <person name="Quandt C.A."/>
            <person name="Ciobanu D."/>
            <person name="Clum A."/>
            <person name="Salamov A."/>
            <person name="Andreopoulos B."/>
            <person name="Cheng J.F."/>
            <person name="Woyke T."/>
            <person name="Pelin A."/>
            <person name="Henrissat B."/>
            <person name="Reynolds N.K."/>
            <person name="Benny G.L."/>
            <person name="Smith M.E."/>
            <person name="James T.Y."/>
            <person name="Grigoriev I.V."/>
        </authorList>
    </citation>
    <scope>NUCLEOTIDE SEQUENCE [LARGE SCALE GENOMIC DNA]</scope>
    <source>
        <strain evidence="3">CSF55</strain>
    </source>
</reference>
<sequence>MISLYYKLNNYYNNCLLMNKLIKLIVLKLLVNLLLINTSNVESKLKFKDNKSPDNIVGVLINLLLKLFFTLLKLTSSSFFNLSLIGTTFTLTLNLSTL</sequence>
<dbReference type="AlphaFoldDB" id="A0A4P9YFP5"/>
<keyword evidence="1" id="KW-1133">Transmembrane helix</keyword>
<name>A0A4P9YFP5_ROZAC</name>
<dbReference type="Proteomes" id="UP000281549">
    <property type="component" value="Unassembled WGS sequence"/>
</dbReference>
<keyword evidence="1" id="KW-0472">Membrane</keyword>
<feature type="transmembrane region" description="Helical" evidence="1">
    <location>
        <begin position="56"/>
        <end position="72"/>
    </location>
</feature>